<feature type="region of interest" description="Disordered" evidence="1">
    <location>
        <begin position="123"/>
        <end position="337"/>
    </location>
</feature>
<feature type="compositionally biased region" description="Pro residues" evidence="1">
    <location>
        <begin position="246"/>
        <end position="261"/>
    </location>
</feature>
<feature type="compositionally biased region" description="Polar residues" evidence="1">
    <location>
        <begin position="162"/>
        <end position="174"/>
    </location>
</feature>
<keyword evidence="3" id="KW-1185">Reference proteome</keyword>
<comment type="caution">
    <text evidence="2">The sequence shown here is derived from an EMBL/GenBank/DDBJ whole genome shotgun (WGS) entry which is preliminary data.</text>
</comment>
<dbReference type="EMBL" id="JANBVN010000037">
    <property type="protein sequence ID" value="KAJ9158339.1"/>
    <property type="molecule type" value="Genomic_DNA"/>
</dbReference>
<dbReference type="AlphaFoldDB" id="A0AA38S8T2"/>
<feature type="compositionally biased region" description="Low complexity" evidence="1">
    <location>
        <begin position="11"/>
        <end position="29"/>
    </location>
</feature>
<dbReference type="Proteomes" id="UP001174691">
    <property type="component" value="Unassembled WGS sequence"/>
</dbReference>
<gene>
    <name evidence="2" type="ORF">NKR19_g3383</name>
</gene>
<name>A0AA38S8T2_9PEZI</name>
<proteinExistence type="predicted"/>
<feature type="compositionally biased region" description="Basic and acidic residues" evidence="1">
    <location>
        <begin position="123"/>
        <end position="158"/>
    </location>
</feature>
<feature type="region of interest" description="Disordered" evidence="1">
    <location>
        <begin position="1"/>
        <end position="66"/>
    </location>
</feature>
<evidence type="ECO:0000313" key="3">
    <source>
        <dbReference type="Proteomes" id="UP001174691"/>
    </source>
</evidence>
<evidence type="ECO:0000313" key="2">
    <source>
        <dbReference type="EMBL" id="KAJ9158339.1"/>
    </source>
</evidence>
<reference evidence="2" key="1">
    <citation type="submission" date="2022-07" db="EMBL/GenBank/DDBJ databases">
        <title>Fungi with potential for degradation of polypropylene.</title>
        <authorList>
            <person name="Gostincar C."/>
        </authorList>
    </citation>
    <scope>NUCLEOTIDE SEQUENCE</scope>
    <source>
        <strain evidence="2">EXF-13287</strain>
    </source>
</reference>
<feature type="compositionally biased region" description="Basic and acidic residues" evidence="1">
    <location>
        <begin position="187"/>
        <end position="231"/>
    </location>
</feature>
<sequence length="337" mass="37950">MSSKNVKFSDSDTSGSRTSSHASSHVSSHASHKSSRGHRRSDSESLSDYDSRGPVPDGTFSSAEYAQQRLRDALHSACAERDRWKDKAHELDENLTKARKDLNQLEAQWRGIFERNEVIEQEKKKLHSEKKALQEDKNSLLDENAQLRERLAKLEKKLNRASGTPPSSSINLNSPEKPKIHRSNSRSQRDAPRERPISQAEQAEKDKARLSKRFERSDESSDGRSDGTSKTERRRRRESTTYIEPMGPPAARPTASVPPSPTRHFPTYTTSPTYAPQYANVREPVMSSVPRSVKSPSKHSSAIHPSVLVQSPQYHESPFHPDEDGGYFPHPLPRGGR</sequence>
<organism evidence="2 3">
    <name type="scientific">Coniochaeta hoffmannii</name>
    <dbReference type="NCBI Taxonomy" id="91930"/>
    <lineage>
        <taxon>Eukaryota</taxon>
        <taxon>Fungi</taxon>
        <taxon>Dikarya</taxon>
        <taxon>Ascomycota</taxon>
        <taxon>Pezizomycotina</taxon>
        <taxon>Sordariomycetes</taxon>
        <taxon>Sordariomycetidae</taxon>
        <taxon>Coniochaetales</taxon>
        <taxon>Coniochaetaceae</taxon>
        <taxon>Coniochaeta</taxon>
    </lineage>
</organism>
<accession>A0AA38S8T2</accession>
<feature type="compositionally biased region" description="Low complexity" evidence="1">
    <location>
        <begin position="284"/>
        <end position="300"/>
    </location>
</feature>
<protein>
    <submittedName>
        <fullName evidence="2">Uncharacterized protein</fullName>
    </submittedName>
</protein>
<evidence type="ECO:0000256" key="1">
    <source>
        <dbReference type="SAM" id="MobiDB-lite"/>
    </source>
</evidence>
<feature type="compositionally biased region" description="Basic residues" evidence="1">
    <location>
        <begin position="30"/>
        <end position="39"/>
    </location>
</feature>